<evidence type="ECO:0000256" key="2">
    <source>
        <dbReference type="ARBA" id="ARBA00023315"/>
    </source>
</evidence>
<dbReference type="InterPro" id="IPR016181">
    <property type="entry name" value="Acyl_CoA_acyltransferase"/>
</dbReference>
<reference evidence="5" key="1">
    <citation type="journal article" date="2017" name="Genome Announc.">
        <title>Draft Genome Sequence of Terrimicrobium sacchariphilum NM-5T, a Facultative Anaerobic Soil Bacterium of the Class Spartobacteria.</title>
        <authorList>
            <person name="Qiu Y.L."/>
            <person name="Tourlousse D.M."/>
            <person name="Matsuura N."/>
            <person name="Ohashi A."/>
            <person name="Sekiguchi Y."/>
        </authorList>
    </citation>
    <scope>NUCLEOTIDE SEQUENCE [LARGE SCALE GENOMIC DNA]</scope>
    <source>
        <strain evidence="5">NM-5</strain>
    </source>
</reference>
<evidence type="ECO:0000313" key="5">
    <source>
        <dbReference type="Proteomes" id="UP000076023"/>
    </source>
</evidence>
<dbReference type="STRING" id="690879.TSACC_21478"/>
<name>A0A146G6S5_TERSA</name>
<accession>A0A146G6S5</accession>
<dbReference type="AlphaFoldDB" id="A0A146G6S5"/>
<dbReference type="SUPFAM" id="SSF55729">
    <property type="entry name" value="Acyl-CoA N-acyltransferases (Nat)"/>
    <property type="match status" value="1"/>
</dbReference>
<protein>
    <recommendedName>
        <fullName evidence="3">N-acetyltransferase domain-containing protein</fullName>
    </recommendedName>
</protein>
<dbReference type="InterPro" id="IPR000182">
    <property type="entry name" value="GNAT_dom"/>
</dbReference>
<feature type="domain" description="N-acetyltransferase" evidence="3">
    <location>
        <begin position="6"/>
        <end position="149"/>
    </location>
</feature>
<evidence type="ECO:0000313" key="4">
    <source>
        <dbReference type="EMBL" id="GAT33073.1"/>
    </source>
</evidence>
<comment type="caution">
    <text evidence="4">The sequence shown here is derived from an EMBL/GenBank/DDBJ whole genome shotgun (WGS) entry which is preliminary data.</text>
</comment>
<dbReference type="OrthoDB" id="9796171at2"/>
<dbReference type="InParanoid" id="A0A146G6S5"/>
<proteinExistence type="predicted"/>
<keyword evidence="2" id="KW-0012">Acyltransferase</keyword>
<dbReference type="EMBL" id="BDCO01000002">
    <property type="protein sequence ID" value="GAT33073.1"/>
    <property type="molecule type" value="Genomic_DNA"/>
</dbReference>
<dbReference type="PROSITE" id="PS51186">
    <property type="entry name" value="GNAT"/>
    <property type="match status" value="1"/>
</dbReference>
<evidence type="ECO:0000256" key="1">
    <source>
        <dbReference type="ARBA" id="ARBA00022679"/>
    </source>
</evidence>
<evidence type="ECO:0000259" key="3">
    <source>
        <dbReference type="PROSITE" id="PS51186"/>
    </source>
</evidence>
<keyword evidence="1" id="KW-0808">Transferase</keyword>
<dbReference type="GO" id="GO:0016747">
    <property type="term" value="F:acyltransferase activity, transferring groups other than amino-acyl groups"/>
    <property type="evidence" value="ECO:0007669"/>
    <property type="project" value="InterPro"/>
</dbReference>
<gene>
    <name evidence="4" type="ORF">TSACC_21478</name>
</gene>
<dbReference type="CDD" id="cd04301">
    <property type="entry name" value="NAT_SF"/>
    <property type="match status" value="1"/>
</dbReference>
<organism evidence="4 5">
    <name type="scientific">Terrimicrobium sacchariphilum</name>
    <dbReference type="NCBI Taxonomy" id="690879"/>
    <lineage>
        <taxon>Bacteria</taxon>
        <taxon>Pseudomonadati</taxon>
        <taxon>Verrucomicrobiota</taxon>
        <taxon>Terrimicrobiia</taxon>
        <taxon>Terrimicrobiales</taxon>
        <taxon>Terrimicrobiaceae</taxon>
        <taxon>Terrimicrobium</taxon>
    </lineage>
</organism>
<dbReference type="Pfam" id="PF13673">
    <property type="entry name" value="Acetyltransf_10"/>
    <property type="match status" value="1"/>
</dbReference>
<dbReference type="Proteomes" id="UP000076023">
    <property type="component" value="Unassembled WGS sequence"/>
</dbReference>
<sequence>MAATDIAFREIFPGTGAYLQERALRNILLRQPLGLTLDAEVRDWEDGTRHFGLFDVAGDLLACVLASPLSDDSVRIRQMAVSPTRQSSGLGRRLMQEAEAELRRSGVKSLSLHARDTAIGFYEKLGYSRIGDIYLELGIPHQLMGKELAGSV</sequence>
<dbReference type="InterPro" id="IPR050832">
    <property type="entry name" value="Bact_Acetyltransf"/>
</dbReference>
<dbReference type="RefSeq" id="WP_084400314.1">
    <property type="nucleotide sequence ID" value="NZ_BDCO01000002.1"/>
</dbReference>
<keyword evidence="5" id="KW-1185">Reference proteome</keyword>
<dbReference type="Gene3D" id="3.40.630.30">
    <property type="match status" value="1"/>
</dbReference>
<dbReference type="PANTHER" id="PTHR43877">
    <property type="entry name" value="AMINOALKYLPHOSPHONATE N-ACETYLTRANSFERASE-RELATED-RELATED"/>
    <property type="match status" value="1"/>
</dbReference>